<keyword evidence="3" id="KW-1133">Transmembrane helix</keyword>
<dbReference type="AlphaFoldDB" id="A0A1T5MND2"/>
<dbReference type="InterPro" id="IPR011123">
    <property type="entry name" value="Y_Y_Y"/>
</dbReference>
<proteinExistence type="predicted"/>
<dbReference type="InterPro" id="IPR015943">
    <property type="entry name" value="WD40/YVTN_repeat-like_dom_sf"/>
</dbReference>
<dbReference type="Gene3D" id="1.10.10.10">
    <property type="entry name" value="Winged helix-like DNA-binding domain superfamily/Winged helix DNA-binding domain"/>
    <property type="match status" value="1"/>
</dbReference>
<dbReference type="Pfam" id="PF07495">
    <property type="entry name" value="Y_Y_Y"/>
    <property type="match status" value="1"/>
</dbReference>
<dbReference type="GO" id="GO:0000155">
    <property type="term" value="F:phosphorelay sensor kinase activity"/>
    <property type="evidence" value="ECO:0007669"/>
    <property type="project" value="TreeGrafter"/>
</dbReference>
<keyword evidence="6" id="KW-1185">Reference proteome</keyword>
<evidence type="ECO:0000313" key="5">
    <source>
        <dbReference type="EMBL" id="SKC89524.1"/>
    </source>
</evidence>
<dbReference type="Gene3D" id="2.130.10.10">
    <property type="entry name" value="YVTN repeat-like/Quinoprotein amine dehydrogenase"/>
    <property type="match status" value="2"/>
</dbReference>
<keyword evidence="2" id="KW-0175">Coiled coil</keyword>
<dbReference type="GO" id="GO:0006355">
    <property type="term" value="P:regulation of DNA-templated transcription"/>
    <property type="evidence" value="ECO:0007669"/>
    <property type="project" value="InterPro"/>
</dbReference>
<feature type="transmembrane region" description="Helical" evidence="3">
    <location>
        <begin position="829"/>
        <end position="850"/>
    </location>
</feature>
<dbReference type="SUPFAM" id="SSF46894">
    <property type="entry name" value="C-terminal effector domain of the bipartite response regulators"/>
    <property type="match status" value="1"/>
</dbReference>
<protein>
    <submittedName>
        <fullName evidence="5">Regulatory protein, luxR family</fullName>
    </submittedName>
</protein>
<dbReference type="PANTHER" id="PTHR43547">
    <property type="entry name" value="TWO-COMPONENT HISTIDINE KINASE"/>
    <property type="match status" value="1"/>
</dbReference>
<sequence>MRIHLKYISAFCGLRLQYFMNGRAAENQPFTFNGREAMKSKLMSMFACVRSLIDLIYIRILSLQKMPTLRILYTRIFCLALIIAGSHQALWSQSTVPTPLAGVRGMPRIIHYTKKEFNSDPQFWAMCQDLQGVLYFGNNDGVIIFDGERWQRVALPNNSSVRSLRMNKKGEVYAGGFNELGTIKRDEYGKYYYQSLLDLLRPEDRNLENIWQIHEVQGYMVFRSTRMLIAIANNKAITLPSANAFKYCNVINDQLYVQDNERIKLLDLSSLEFIDLIHQREINSEEIVALLPGFKKESLVLITKKGSAYTIDPLTRKVTFSKRLIPENSSNLVICAIKSTKGTYYMGTLSTKVILLDASGEHVTTSEAFQNLQDNTVLNLFESREGNIWVLLNNGIDCIDVSSPVTMLFDNAAIFDVLPVKKTMYLATNQGVFVSRDDANENNFSRASFNKIDGLEGQAWSLQFFKETILCSHDRGIFTISKNGVHKIPGITGIWKIIEVKGRPDDFLVCTYEGLYLLHYDDNAKGFILRHKIEGFQESSRDILQSNETGIFWVCHGYKGVFRIKVDESLSRVVSLEHFKDQNGLPSPFNINVFRWKDETVFTTNKGIFTFNEDANRFEPHRLLTELFGTDRNVRKLLQRDDKTWFIHDDEAGYFLTDSPKPVLEKGLFLNLKGSFNQSMECIVPLSAENVFMGTITGLYAFDLTYNPSKRTSANMLIMKVTAQQKDNEVLGTLDASREARLQLSNSTGSIRFDFAAPDFQDRMNIQYSYRLEAVDEKWSDWQETPYKEFTYLRSGRYAFHVKARSLLGESSREAVYYFEILPAWYQTIWAYIVYSLAAVFIVVTIATMVKRKINLEKQKTRDEEEKKRKVLELEIQQIKLKQEKEQIIKDKEQLEEDVIHKSKELANYTMLLVKKRELLSEMLDELKGLKESVRSDASKQIVRDLIKKINANLQNEEHIQVFEANFERVHHEFFAQLKSTFSDLTQKELQLCAFVRMNLTNKEIASILNISVRGVETARYRLRKRLGMSHEQDMAAFLEKLYSSSERSPADVPDETV</sequence>
<keyword evidence="1" id="KW-0597">Phosphoprotein</keyword>
<keyword evidence="3" id="KW-0812">Transmembrane</keyword>
<evidence type="ECO:0000256" key="3">
    <source>
        <dbReference type="SAM" id="Phobius"/>
    </source>
</evidence>
<dbReference type="EMBL" id="FUZU01000005">
    <property type="protein sequence ID" value="SKC89524.1"/>
    <property type="molecule type" value="Genomic_DNA"/>
</dbReference>
<dbReference type="SUPFAM" id="SSF63829">
    <property type="entry name" value="Calcium-dependent phosphotriesterase"/>
    <property type="match status" value="1"/>
</dbReference>
<evidence type="ECO:0000259" key="4">
    <source>
        <dbReference type="PROSITE" id="PS50043"/>
    </source>
</evidence>
<dbReference type="Pfam" id="PF00196">
    <property type="entry name" value="GerE"/>
    <property type="match status" value="1"/>
</dbReference>
<feature type="coiled-coil region" evidence="2">
    <location>
        <begin position="855"/>
        <end position="933"/>
    </location>
</feature>
<dbReference type="PROSITE" id="PS50043">
    <property type="entry name" value="HTH_LUXR_2"/>
    <property type="match status" value="1"/>
</dbReference>
<dbReference type="CDD" id="cd22249">
    <property type="entry name" value="UDM1_RNF168_RNF169-like"/>
    <property type="match status" value="1"/>
</dbReference>
<dbReference type="OrthoDB" id="1090267at2"/>
<keyword evidence="3" id="KW-0472">Membrane</keyword>
<dbReference type="InterPro" id="IPR000792">
    <property type="entry name" value="Tscrpt_reg_LuxR_C"/>
</dbReference>
<evidence type="ECO:0000256" key="2">
    <source>
        <dbReference type="SAM" id="Coils"/>
    </source>
</evidence>
<accession>A0A1T5MND2</accession>
<dbReference type="SMART" id="SM00421">
    <property type="entry name" value="HTH_LUXR"/>
    <property type="match status" value="1"/>
</dbReference>
<evidence type="ECO:0000313" key="6">
    <source>
        <dbReference type="Proteomes" id="UP000190961"/>
    </source>
</evidence>
<dbReference type="InterPro" id="IPR013783">
    <property type="entry name" value="Ig-like_fold"/>
</dbReference>
<dbReference type="PANTHER" id="PTHR43547:SF2">
    <property type="entry name" value="HYBRID SIGNAL TRANSDUCTION HISTIDINE KINASE C"/>
    <property type="match status" value="1"/>
</dbReference>
<name>A0A1T5MND2_9BACT</name>
<evidence type="ECO:0000256" key="1">
    <source>
        <dbReference type="ARBA" id="ARBA00022553"/>
    </source>
</evidence>
<dbReference type="Proteomes" id="UP000190961">
    <property type="component" value="Unassembled WGS sequence"/>
</dbReference>
<gene>
    <name evidence="5" type="ORF">SAMN05660236_5873</name>
</gene>
<dbReference type="STRING" id="688867.SAMN05660236_5873"/>
<organism evidence="5 6">
    <name type="scientific">Ohtaekwangia koreensis</name>
    <dbReference type="NCBI Taxonomy" id="688867"/>
    <lineage>
        <taxon>Bacteria</taxon>
        <taxon>Pseudomonadati</taxon>
        <taxon>Bacteroidota</taxon>
        <taxon>Cytophagia</taxon>
        <taxon>Cytophagales</taxon>
        <taxon>Fulvivirgaceae</taxon>
        <taxon>Ohtaekwangia</taxon>
    </lineage>
</organism>
<reference evidence="5 6" key="1">
    <citation type="submission" date="2017-02" db="EMBL/GenBank/DDBJ databases">
        <authorList>
            <person name="Peterson S.W."/>
        </authorList>
    </citation>
    <scope>NUCLEOTIDE SEQUENCE [LARGE SCALE GENOMIC DNA]</scope>
    <source>
        <strain evidence="5 6">DSM 25262</strain>
    </source>
</reference>
<dbReference type="InterPro" id="IPR016032">
    <property type="entry name" value="Sig_transdc_resp-reg_C-effctor"/>
</dbReference>
<dbReference type="Gene3D" id="2.60.40.10">
    <property type="entry name" value="Immunoglobulins"/>
    <property type="match status" value="1"/>
</dbReference>
<dbReference type="GO" id="GO:0003677">
    <property type="term" value="F:DNA binding"/>
    <property type="evidence" value="ECO:0007669"/>
    <property type="project" value="InterPro"/>
</dbReference>
<dbReference type="RefSeq" id="WP_079690365.1">
    <property type="nucleotide sequence ID" value="NZ_FUZU01000005.1"/>
</dbReference>
<feature type="domain" description="HTH luxR-type" evidence="4">
    <location>
        <begin position="978"/>
        <end position="1043"/>
    </location>
</feature>
<dbReference type="InterPro" id="IPR036388">
    <property type="entry name" value="WH-like_DNA-bd_sf"/>
</dbReference>